<feature type="transmembrane region" description="Helical" evidence="2">
    <location>
        <begin position="90"/>
        <end position="107"/>
    </location>
</feature>
<dbReference type="PANTHER" id="PTHR43849:SF2">
    <property type="entry name" value="BLL3936 PROTEIN"/>
    <property type="match status" value="1"/>
</dbReference>
<dbReference type="EMBL" id="BMJH01000001">
    <property type="protein sequence ID" value="GGC60155.1"/>
    <property type="molecule type" value="Genomic_DNA"/>
</dbReference>
<feature type="transmembrane region" description="Helical" evidence="2">
    <location>
        <begin position="269"/>
        <end position="292"/>
    </location>
</feature>
<evidence type="ECO:0000259" key="3">
    <source>
        <dbReference type="Pfam" id="PF06808"/>
    </source>
</evidence>
<protein>
    <submittedName>
        <fullName evidence="4">C4-dicarboxylate ABC transporter</fullName>
    </submittedName>
</protein>
<feature type="transmembrane region" description="Helical" evidence="2">
    <location>
        <begin position="200"/>
        <end position="220"/>
    </location>
</feature>
<dbReference type="Proteomes" id="UP000641514">
    <property type="component" value="Unassembled WGS sequence"/>
</dbReference>
<feature type="transmembrane region" description="Helical" evidence="2">
    <location>
        <begin position="59"/>
        <end position="78"/>
    </location>
</feature>
<feature type="transmembrane region" description="Helical" evidence="2">
    <location>
        <begin position="395"/>
        <end position="416"/>
    </location>
</feature>
<reference evidence="4" key="1">
    <citation type="journal article" date="2014" name="Int. J. Syst. Evol. Microbiol.">
        <title>Complete genome sequence of Corynebacterium casei LMG S-19264T (=DSM 44701T), isolated from a smear-ripened cheese.</title>
        <authorList>
            <consortium name="US DOE Joint Genome Institute (JGI-PGF)"/>
            <person name="Walter F."/>
            <person name="Albersmeier A."/>
            <person name="Kalinowski J."/>
            <person name="Ruckert C."/>
        </authorList>
    </citation>
    <scope>NUCLEOTIDE SEQUENCE</scope>
    <source>
        <strain evidence="4">CGMCC 1.15478</strain>
    </source>
</reference>
<keyword evidence="2" id="KW-0812">Transmembrane</keyword>
<feature type="transmembrane region" description="Helical" evidence="2">
    <location>
        <begin position="546"/>
        <end position="565"/>
    </location>
</feature>
<organism evidence="4 5">
    <name type="scientific">Hoyosella rhizosphaerae</name>
    <dbReference type="NCBI Taxonomy" id="1755582"/>
    <lineage>
        <taxon>Bacteria</taxon>
        <taxon>Bacillati</taxon>
        <taxon>Actinomycetota</taxon>
        <taxon>Actinomycetes</taxon>
        <taxon>Mycobacteriales</taxon>
        <taxon>Hoyosellaceae</taxon>
        <taxon>Hoyosella</taxon>
    </lineage>
</organism>
<dbReference type="InterPro" id="IPR011853">
    <property type="entry name" value="TRAP_DctM-Dct_fused"/>
</dbReference>
<dbReference type="RefSeq" id="WP_188671327.1">
    <property type="nucleotide sequence ID" value="NZ_BMJH01000001.1"/>
</dbReference>
<feature type="transmembrane region" description="Helical" evidence="2">
    <location>
        <begin position="143"/>
        <end position="162"/>
    </location>
</feature>
<feature type="transmembrane region" description="Helical" evidence="2">
    <location>
        <begin position="660"/>
        <end position="683"/>
    </location>
</feature>
<feature type="transmembrane region" description="Helical" evidence="2">
    <location>
        <begin position="618"/>
        <end position="640"/>
    </location>
</feature>
<feature type="transmembrane region" description="Helical" evidence="2">
    <location>
        <begin position="585"/>
        <end position="606"/>
    </location>
</feature>
<evidence type="ECO:0000256" key="1">
    <source>
        <dbReference type="SAM" id="MobiDB-lite"/>
    </source>
</evidence>
<feature type="transmembrane region" description="Helical" evidence="2">
    <location>
        <begin position="695"/>
        <end position="718"/>
    </location>
</feature>
<feature type="transmembrane region" description="Helical" evidence="2">
    <location>
        <begin position="119"/>
        <end position="137"/>
    </location>
</feature>
<feature type="transmembrane region" description="Helical" evidence="2">
    <location>
        <begin position="169"/>
        <end position="188"/>
    </location>
</feature>
<feature type="transmembrane region" description="Helical" evidence="2">
    <location>
        <begin position="724"/>
        <end position="741"/>
    </location>
</feature>
<feature type="transmembrane region" description="Helical" evidence="2">
    <location>
        <begin position="469"/>
        <end position="493"/>
    </location>
</feature>
<feature type="domain" description="TRAP C4-dicarboxylate transport system permease DctM subunit" evidence="3">
    <location>
        <begin position="536"/>
        <end position="820"/>
    </location>
</feature>
<dbReference type="AlphaFoldDB" id="A0A916U4D0"/>
<proteinExistence type="predicted"/>
<dbReference type="PANTHER" id="PTHR43849">
    <property type="entry name" value="BLL3936 PROTEIN"/>
    <property type="match status" value="1"/>
</dbReference>
<feature type="transmembrane region" description="Helical" evidence="2">
    <location>
        <begin position="513"/>
        <end position="534"/>
    </location>
</feature>
<feature type="transmembrane region" description="Helical" evidence="2">
    <location>
        <begin position="795"/>
        <end position="816"/>
    </location>
</feature>
<reference evidence="4" key="2">
    <citation type="submission" date="2020-09" db="EMBL/GenBank/DDBJ databases">
        <authorList>
            <person name="Sun Q."/>
            <person name="Zhou Y."/>
        </authorList>
    </citation>
    <scope>NUCLEOTIDE SEQUENCE</scope>
    <source>
        <strain evidence="4">CGMCC 1.15478</strain>
    </source>
</reference>
<feature type="transmembrane region" description="Helical" evidence="2">
    <location>
        <begin position="436"/>
        <end position="457"/>
    </location>
</feature>
<feature type="transmembrane region" description="Helical" evidence="2">
    <location>
        <begin position="859"/>
        <end position="887"/>
    </location>
</feature>
<dbReference type="NCBIfam" id="TIGR02123">
    <property type="entry name" value="TRAP_fused"/>
    <property type="match status" value="1"/>
</dbReference>
<evidence type="ECO:0000313" key="4">
    <source>
        <dbReference type="EMBL" id="GGC60155.1"/>
    </source>
</evidence>
<feature type="domain" description="TRAP C4-dicarboxylate transport system permease DctM subunit" evidence="3">
    <location>
        <begin position="213"/>
        <end position="479"/>
    </location>
</feature>
<accession>A0A916U4D0</accession>
<sequence length="903" mass="94543">MTSNHSENTSRRPGSPSTQPVVQPLLDKNLKALKEDIAELEEHDALGSDVNTRVDSRKVWRWVVFFVALAFAVFHVLTSPMFEGSLPARQQGPFHVSLALCLIFLLYPVKEQKTQKQKYFGWFLTIAGLLTLAALFLQDIAGLHVVLPALGVLVLVQAARYVPISVWGIPLGDVILSGLSVYVGYYVFSNYATISRTAGILDPTNIAVGTAGLLLVLVAAQRVLGSALVILASLMLAYAYYGPVLPSFLRHGGISIDRIVNTSFFTDEAIFGTPVRVSATIIFLFLIFAAILQRTGMERFFTDVALGTTGWSTGGTAKVGVATSAFSGTITGSSVANTVSNGAFTIPMMKKSGYKANYAGAVEAASSTGGQIAPPIMGAGAFIMMEITGIPYADILKAAIIPAILFFVAQFVVIHFDSKKMSIGGIPKSLLPSVRQIMGAKGYLLIPIVAIFILLSLGFSPAFAAMSSIGIAIGINILVQLLAPVVFAASPSAGPLPAPPPPVSSRLVGSAQLLGWTTVVGAVSWLLYVALAAVAPGLSQLNRMTIAALALGVVVAIATQVVTRRKGFSSDEDPADSFALVVQRTWQMVVPFVLVFAVLWLVKFVVELALPDIGRAWSVVVLSFAYAAVTAPLVALFGRWRSESPDKLSMASLVDGLVGATRIALPIVVACAAAGILAGMITLTGLGHKLADGLIGLGGGYLIPVLALSMLACLILGIGLPTTANYVVTATLAAPAIVILLQGDLPQATVAMVLSAHLFVYYFGVMADITPPVCLAAYAACGVSGGDPIRTGGNAVRIAISGFVVPFFFVISPELLLQEVNWVEGTQAAVSSIAGVFFLGIAVVGYFQARISVAERLGLAAAGLLLVHFGVMSDVAGLSLGLALTMVHIRLSRAQQSNSAALA</sequence>
<evidence type="ECO:0000313" key="5">
    <source>
        <dbReference type="Proteomes" id="UP000641514"/>
    </source>
</evidence>
<comment type="caution">
    <text evidence="4">The sequence shown here is derived from an EMBL/GenBank/DDBJ whole genome shotgun (WGS) entry which is preliminary data.</text>
</comment>
<feature type="region of interest" description="Disordered" evidence="1">
    <location>
        <begin position="1"/>
        <end position="21"/>
    </location>
</feature>
<dbReference type="InterPro" id="IPR010656">
    <property type="entry name" value="DctM"/>
</dbReference>
<evidence type="ECO:0000256" key="2">
    <source>
        <dbReference type="SAM" id="Phobius"/>
    </source>
</evidence>
<name>A0A916U4D0_9ACTN</name>
<gene>
    <name evidence="4" type="ORF">GCM10011410_10780</name>
</gene>
<keyword evidence="2" id="KW-0472">Membrane</keyword>
<feature type="transmembrane region" description="Helical" evidence="2">
    <location>
        <begin position="828"/>
        <end position="847"/>
    </location>
</feature>
<feature type="transmembrane region" description="Helical" evidence="2">
    <location>
        <begin position="227"/>
        <end position="249"/>
    </location>
</feature>
<dbReference type="Pfam" id="PF06808">
    <property type="entry name" value="DctM"/>
    <property type="match status" value="2"/>
</dbReference>
<keyword evidence="2" id="KW-1133">Transmembrane helix</keyword>
<keyword evidence="5" id="KW-1185">Reference proteome</keyword>